<dbReference type="GO" id="GO:0003676">
    <property type="term" value="F:nucleic acid binding"/>
    <property type="evidence" value="ECO:0007669"/>
    <property type="project" value="InterPro"/>
</dbReference>
<evidence type="ECO:0000256" key="1">
    <source>
        <dbReference type="PROSITE-ProRule" id="PRU00047"/>
    </source>
</evidence>
<keyword evidence="2" id="KW-1133">Transmembrane helix</keyword>
<dbReference type="STRING" id="6248.A0A0K0EA33"/>
<accession>A0A0K0EA33</accession>
<evidence type="ECO:0000313" key="5">
    <source>
        <dbReference type="WBParaSite" id="SSTP_0000636200.1"/>
    </source>
</evidence>
<dbReference type="WBParaSite" id="TCONS_00016417.p1">
    <property type="protein sequence ID" value="TCONS_00016417.p1"/>
    <property type="gene ID" value="XLOC_011019"/>
</dbReference>
<dbReference type="Gene3D" id="4.10.60.10">
    <property type="entry name" value="Zinc finger, CCHC-type"/>
    <property type="match status" value="1"/>
</dbReference>
<evidence type="ECO:0000259" key="3">
    <source>
        <dbReference type="PROSITE" id="PS50158"/>
    </source>
</evidence>
<organism evidence="5">
    <name type="scientific">Strongyloides stercoralis</name>
    <name type="common">Threadworm</name>
    <dbReference type="NCBI Taxonomy" id="6248"/>
    <lineage>
        <taxon>Eukaryota</taxon>
        <taxon>Metazoa</taxon>
        <taxon>Ecdysozoa</taxon>
        <taxon>Nematoda</taxon>
        <taxon>Chromadorea</taxon>
        <taxon>Rhabditida</taxon>
        <taxon>Tylenchina</taxon>
        <taxon>Panagrolaimomorpha</taxon>
        <taxon>Strongyloidoidea</taxon>
        <taxon>Strongyloididae</taxon>
        <taxon>Strongyloides</taxon>
    </lineage>
</organism>
<dbReference type="AlphaFoldDB" id="A0A0K0EA33"/>
<reference evidence="5" key="1">
    <citation type="submission" date="2015-08" db="UniProtKB">
        <authorList>
            <consortium name="WormBaseParasite"/>
        </authorList>
    </citation>
    <scope>IDENTIFICATION</scope>
</reference>
<feature type="transmembrane region" description="Helical" evidence="2">
    <location>
        <begin position="53"/>
        <end position="71"/>
    </location>
</feature>
<dbReference type="InterPro" id="IPR001878">
    <property type="entry name" value="Znf_CCHC"/>
</dbReference>
<dbReference type="GO" id="GO:0019899">
    <property type="term" value="F:enzyme binding"/>
    <property type="evidence" value="ECO:0007669"/>
    <property type="project" value="UniProtKB-ARBA"/>
</dbReference>
<dbReference type="InterPro" id="IPR036875">
    <property type="entry name" value="Znf_CCHC_sf"/>
</dbReference>
<keyword evidence="1" id="KW-0479">Metal-binding</keyword>
<name>A0A0K0EA33_STRER</name>
<proteinExistence type="predicted"/>
<evidence type="ECO:0000313" key="4">
    <source>
        <dbReference type="Proteomes" id="UP000035681"/>
    </source>
</evidence>
<dbReference type="GO" id="GO:0008270">
    <property type="term" value="F:zinc ion binding"/>
    <property type="evidence" value="ECO:0007669"/>
    <property type="project" value="UniProtKB-KW"/>
</dbReference>
<dbReference type="WBParaSite" id="SSTP_0000636200.1">
    <property type="protein sequence ID" value="SSTP_0000636200.1"/>
    <property type="gene ID" value="SSTP_0000636200"/>
</dbReference>
<keyword evidence="1" id="KW-0863">Zinc-finger</keyword>
<dbReference type="SMART" id="SM00343">
    <property type="entry name" value="ZnF_C2HC"/>
    <property type="match status" value="2"/>
</dbReference>
<keyword evidence="2" id="KW-0472">Membrane</keyword>
<dbReference type="PROSITE" id="PS50158">
    <property type="entry name" value="ZF_CCHC"/>
    <property type="match status" value="2"/>
</dbReference>
<dbReference type="SUPFAM" id="SSF57756">
    <property type="entry name" value="Retrovirus zinc finger-like domains"/>
    <property type="match status" value="1"/>
</dbReference>
<evidence type="ECO:0000256" key="2">
    <source>
        <dbReference type="SAM" id="Phobius"/>
    </source>
</evidence>
<feature type="domain" description="CCHC-type" evidence="3">
    <location>
        <begin position="6"/>
        <end position="21"/>
    </location>
</feature>
<sequence length="192" mass="21407">MIKATCHNCEKVGHYSRDCREKRVNCMICGRTGHLGKYCLQNKGKNISLGQKMATSMMIIICLIGMLFPTANAFGTVWENPDVFGDYFNRTSYPDFKGTPTLIIHADERNYLDCPCEGQGKGFGTGDGHCYSPITVGIRISPSGLVFTLPEINALIDFGFNRKLAWAITARNIMKGNRRAERPTDEKIERSG</sequence>
<protein>
    <submittedName>
        <fullName evidence="5 6">CCHC-type domain-containing protein</fullName>
    </submittedName>
</protein>
<keyword evidence="4" id="KW-1185">Reference proteome</keyword>
<dbReference type="Pfam" id="PF00098">
    <property type="entry name" value="zf-CCHC"/>
    <property type="match status" value="1"/>
</dbReference>
<keyword evidence="2" id="KW-0812">Transmembrane</keyword>
<evidence type="ECO:0000313" key="6">
    <source>
        <dbReference type="WBParaSite" id="TCONS_00016417.p1"/>
    </source>
</evidence>
<keyword evidence="1" id="KW-0862">Zinc</keyword>
<feature type="domain" description="CCHC-type" evidence="3">
    <location>
        <begin position="26"/>
        <end position="39"/>
    </location>
</feature>
<dbReference type="Proteomes" id="UP000035681">
    <property type="component" value="Unplaced"/>
</dbReference>